<name>A0A8G0PAG9_9HYPO</name>
<dbReference type="EMBL" id="CP075865">
    <property type="protein sequence ID" value="QYS95505.1"/>
    <property type="molecule type" value="Genomic_DNA"/>
</dbReference>
<dbReference type="Proteomes" id="UP000826661">
    <property type="component" value="Chromosome II"/>
</dbReference>
<accession>A0A8G0PAG9</accession>
<feature type="compositionally biased region" description="Low complexity" evidence="1">
    <location>
        <begin position="87"/>
        <end position="110"/>
    </location>
</feature>
<reference evidence="2 3" key="1">
    <citation type="journal article" date="2021" name="BMC Genomics">
        <title>Telomere-to-telomere genome assembly of asparaginase-producing Trichoderma simmonsii.</title>
        <authorList>
            <person name="Chung D."/>
            <person name="Kwon Y.M."/>
            <person name="Yang Y."/>
        </authorList>
    </citation>
    <scope>NUCLEOTIDE SEQUENCE [LARGE SCALE GENOMIC DNA]</scope>
    <source>
        <strain evidence="2 3">GH-Sj1</strain>
    </source>
</reference>
<gene>
    <name evidence="2" type="ORF">H0G86_002797</name>
</gene>
<sequence>MSNTNGYVDQMVRLIQTASQAVTGGSFGGAGDGDDGGDGSRGGRIGGCGGGDQIPMLSSLSRRQKNTLFRAILRAGLGALWPPPSPQKSSGSNSKSSSRIGSWRSPVSCR</sequence>
<feature type="region of interest" description="Disordered" evidence="1">
    <location>
        <begin position="22"/>
        <end position="59"/>
    </location>
</feature>
<protein>
    <submittedName>
        <fullName evidence="2">Uncharacterized protein</fullName>
    </submittedName>
</protein>
<feature type="compositionally biased region" description="Gly residues" evidence="1">
    <location>
        <begin position="39"/>
        <end position="52"/>
    </location>
</feature>
<dbReference type="AlphaFoldDB" id="A0A8G0PAG9"/>
<proteinExistence type="predicted"/>
<evidence type="ECO:0000313" key="2">
    <source>
        <dbReference type="EMBL" id="QYS95505.1"/>
    </source>
</evidence>
<keyword evidence="3" id="KW-1185">Reference proteome</keyword>
<organism evidence="2 3">
    <name type="scientific">Trichoderma simmonsii</name>
    <dbReference type="NCBI Taxonomy" id="1491479"/>
    <lineage>
        <taxon>Eukaryota</taxon>
        <taxon>Fungi</taxon>
        <taxon>Dikarya</taxon>
        <taxon>Ascomycota</taxon>
        <taxon>Pezizomycotina</taxon>
        <taxon>Sordariomycetes</taxon>
        <taxon>Hypocreomycetidae</taxon>
        <taxon>Hypocreales</taxon>
        <taxon>Hypocreaceae</taxon>
        <taxon>Trichoderma</taxon>
    </lineage>
</organism>
<evidence type="ECO:0000256" key="1">
    <source>
        <dbReference type="SAM" id="MobiDB-lite"/>
    </source>
</evidence>
<evidence type="ECO:0000313" key="3">
    <source>
        <dbReference type="Proteomes" id="UP000826661"/>
    </source>
</evidence>
<feature type="region of interest" description="Disordered" evidence="1">
    <location>
        <begin position="78"/>
        <end position="110"/>
    </location>
</feature>